<dbReference type="RefSeq" id="WP_195388689.1">
    <property type="nucleotide sequence ID" value="NZ_DAWEGH010000122.1"/>
</dbReference>
<gene>
    <name evidence="2" type="ORF">NE632_08330</name>
    <name evidence="3" type="ORF">PNU62_08545</name>
</gene>
<dbReference type="SUPFAM" id="SSF47729">
    <property type="entry name" value="IHF-like DNA-binding proteins"/>
    <property type="match status" value="1"/>
</dbReference>
<name>A0AAW5KPU7_9FIRM</name>
<dbReference type="Proteomes" id="UP001206236">
    <property type="component" value="Unassembled WGS sequence"/>
</dbReference>
<protein>
    <submittedName>
        <fullName evidence="2">HU family DNA-binding protein</fullName>
    </submittedName>
</protein>
<reference evidence="2" key="1">
    <citation type="submission" date="2022-06" db="EMBL/GenBank/DDBJ databases">
        <title>Isolation of gut microbiota from human fecal samples.</title>
        <authorList>
            <person name="Pamer E.G."/>
            <person name="Barat B."/>
            <person name="Waligurski E."/>
            <person name="Medina S."/>
            <person name="Paddock L."/>
            <person name="Mostad J."/>
        </authorList>
    </citation>
    <scope>NUCLEOTIDE SEQUENCE</scope>
    <source>
        <strain evidence="2">DFI.5.57</strain>
    </source>
</reference>
<evidence type="ECO:0000313" key="4">
    <source>
        <dbReference type="Proteomes" id="UP001206236"/>
    </source>
</evidence>
<dbReference type="EMBL" id="JANGCN010000016">
    <property type="protein sequence ID" value="MCQ5153317.1"/>
    <property type="molecule type" value="Genomic_DNA"/>
</dbReference>
<comment type="similarity">
    <text evidence="1">Belongs to the bacterial histone-like protein family.</text>
</comment>
<evidence type="ECO:0000313" key="3">
    <source>
        <dbReference type="EMBL" id="MDB8745060.1"/>
    </source>
</evidence>
<dbReference type="GO" id="GO:0030527">
    <property type="term" value="F:structural constituent of chromatin"/>
    <property type="evidence" value="ECO:0007669"/>
    <property type="project" value="InterPro"/>
</dbReference>
<dbReference type="InterPro" id="IPR000119">
    <property type="entry name" value="Hist_DNA-bd"/>
</dbReference>
<dbReference type="Proteomes" id="UP001211015">
    <property type="component" value="Unassembled WGS sequence"/>
</dbReference>
<dbReference type="AlphaFoldDB" id="A0AAW5KPU7"/>
<comment type="caution">
    <text evidence="2">The sequence shown here is derived from an EMBL/GenBank/DDBJ whole genome shotgun (WGS) entry which is preliminary data.</text>
</comment>
<dbReference type="Pfam" id="PF00216">
    <property type="entry name" value="Bac_DNA_binding"/>
    <property type="match status" value="1"/>
</dbReference>
<evidence type="ECO:0000313" key="2">
    <source>
        <dbReference type="EMBL" id="MCQ5153317.1"/>
    </source>
</evidence>
<proteinExistence type="inferred from homology"/>
<evidence type="ECO:0000256" key="1">
    <source>
        <dbReference type="RuleBase" id="RU003939"/>
    </source>
</evidence>
<organism evidence="2 4">
    <name type="scientific">Ruminococcus bicirculans</name>
    <name type="common">ex Wegman et al. 2014</name>
    <dbReference type="NCBI Taxonomy" id="1160721"/>
    <lineage>
        <taxon>Bacteria</taxon>
        <taxon>Bacillati</taxon>
        <taxon>Bacillota</taxon>
        <taxon>Clostridia</taxon>
        <taxon>Eubacteriales</taxon>
        <taxon>Oscillospiraceae</taxon>
        <taxon>Ruminococcus</taxon>
    </lineage>
</organism>
<dbReference type="SMART" id="SM00411">
    <property type="entry name" value="BHL"/>
    <property type="match status" value="1"/>
</dbReference>
<reference evidence="3" key="2">
    <citation type="submission" date="2023-01" db="EMBL/GenBank/DDBJ databases">
        <title>Human gut microbiome strain richness.</title>
        <authorList>
            <person name="Chen-Liaw A."/>
        </authorList>
    </citation>
    <scope>NUCLEOTIDE SEQUENCE</scope>
    <source>
        <strain evidence="3">1001275st1_F4_1001275B_160808</strain>
    </source>
</reference>
<sequence>MDKNEFIDAVAKQKGISRGKAYRSVEAVMDTIRILIMQGEEIKIGGFGTFDIVTDLKGERIPVFKAGRALKKVVNTLGKGGDKI</sequence>
<accession>A0AAW5KPU7</accession>
<dbReference type="GO" id="GO:0003677">
    <property type="term" value="F:DNA binding"/>
    <property type="evidence" value="ECO:0007669"/>
    <property type="project" value="UniProtKB-KW"/>
</dbReference>
<dbReference type="Gene3D" id="4.10.520.10">
    <property type="entry name" value="IHF-like DNA-binding proteins"/>
    <property type="match status" value="1"/>
</dbReference>
<dbReference type="InterPro" id="IPR010992">
    <property type="entry name" value="IHF-like_DNA-bd_dom_sf"/>
</dbReference>
<keyword evidence="2" id="KW-0238">DNA-binding</keyword>
<dbReference type="EMBL" id="JAQMLV010000010">
    <property type="protein sequence ID" value="MDB8745060.1"/>
    <property type="molecule type" value="Genomic_DNA"/>
</dbReference>